<protein>
    <submittedName>
        <fullName evidence="2">Uncharacterized protein</fullName>
    </submittedName>
</protein>
<evidence type="ECO:0000313" key="3">
    <source>
        <dbReference type="Proteomes" id="UP000036987"/>
    </source>
</evidence>
<accession>A0A0K9PR74</accession>
<proteinExistence type="predicted"/>
<gene>
    <name evidence="2" type="ORF">ZOSMA_17G01260</name>
</gene>
<keyword evidence="3" id="KW-1185">Reference proteome</keyword>
<dbReference type="EMBL" id="LFYR01000671">
    <property type="protein sequence ID" value="KMZ71568.1"/>
    <property type="molecule type" value="Genomic_DNA"/>
</dbReference>
<dbReference type="Proteomes" id="UP000036987">
    <property type="component" value="Unassembled WGS sequence"/>
</dbReference>
<reference evidence="3" key="1">
    <citation type="journal article" date="2016" name="Nature">
        <title>The genome of the seagrass Zostera marina reveals angiosperm adaptation to the sea.</title>
        <authorList>
            <person name="Olsen J.L."/>
            <person name="Rouze P."/>
            <person name="Verhelst B."/>
            <person name="Lin Y.-C."/>
            <person name="Bayer T."/>
            <person name="Collen J."/>
            <person name="Dattolo E."/>
            <person name="De Paoli E."/>
            <person name="Dittami S."/>
            <person name="Maumus F."/>
            <person name="Michel G."/>
            <person name="Kersting A."/>
            <person name="Lauritano C."/>
            <person name="Lohaus R."/>
            <person name="Toepel M."/>
            <person name="Tonon T."/>
            <person name="Vanneste K."/>
            <person name="Amirebrahimi M."/>
            <person name="Brakel J."/>
            <person name="Bostroem C."/>
            <person name="Chovatia M."/>
            <person name="Grimwood J."/>
            <person name="Jenkins J.W."/>
            <person name="Jueterbock A."/>
            <person name="Mraz A."/>
            <person name="Stam W.T."/>
            <person name="Tice H."/>
            <person name="Bornberg-Bauer E."/>
            <person name="Green P.J."/>
            <person name="Pearson G.A."/>
            <person name="Procaccini G."/>
            <person name="Duarte C.M."/>
            <person name="Schmutz J."/>
            <person name="Reusch T.B.H."/>
            <person name="Van de Peer Y."/>
        </authorList>
    </citation>
    <scope>NUCLEOTIDE SEQUENCE [LARGE SCALE GENOMIC DNA]</scope>
    <source>
        <strain evidence="3">cv. Finnish</strain>
    </source>
</reference>
<dbReference type="AlphaFoldDB" id="A0A0K9PR74"/>
<name>A0A0K9PR74_ZOSMR</name>
<comment type="caution">
    <text evidence="2">The sequence shown here is derived from an EMBL/GenBank/DDBJ whole genome shotgun (WGS) entry which is preliminary data.</text>
</comment>
<sequence length="26" mass="3002">MYSINHSARHLTDSLEKGTEHDEDDT</sequence>
<evidence type="ECO:0000256" key="1">
    <source>
        <dbReference type="SAM" id="MobiDB-lite"/>
    </source>
</evidence>
<evidence type="ECO:0000313" key="2">
    <source>
        <dbReference type="EMBL" id="KMZ71568.1"/>
    </source>
</evidence>
<feature type="region of interest" description="Disordered" evidence="1">
    <location>
        <begin position="1"/>
        <end position="26"/>
    </location>
</feature>
<organism evidence="2 3">
    <name type="scientific">Zostera marina</name>
    <name type="common">Eelgrass</name>
    <dbReference type="NCBI Taxonomy" id="29655"/>
    <lineage>
        <taxon>Eukaryota</taxon>
        <taxon>Viridiplantae</taxon>
        <taxon>Streptophyta</taxon>
        <taxon>Embryophyta</taxon>
        <taxon>Tracheophyta</taxon>
        <taxon>Spermatophyta</taxon>
        <taxon>Magnoliopsida</taxon>
        <taxon>Liliopsida</taxon>
        <taxon>Zosteraceae</taxon>
        <taxon>Zostera</taxon>
    </lineage>
</organism>
<feature type="compositionally biased region" description="Basic and acidic residues" evidence="1">
    <location>
        <begin position="10"/>
        <end position="20"/>
    </location>
</feature>